<evidence type="ECO:0000256" key="1">
    <source>
        <dbReference type="PROSITE-ProRule" id="PRU00339"/>
    </source>
</evidence>
<sequence length="277" mass="31957">MFTEKETADLMKEMRRGYSFVEKNIDKTIDVWYPIWEKFVEENRKTGSRNFLACLDSKANSRAYVSFGNWLGDLEMVFLNSGRGKAREREIFCTTMLGEFERSWSTGNIEQNLAELYYLLGKREEGDALFEKMLKEDPEDVYLWAGYAREYGGRHGDDNERAYTIYKRGIDTVLAECAKQPELDLLHYRDIDLLYDEIAEVCTILGKTEEADEWLEKSRAVSRSAEDRYTTVTEAPDFSCEPPKQQPIVAPPKVGRNDPCPCGSGKKYKKCCLNKAD</sequence>
<feature type="repeat" description="TPR" evidence="1">
    <location>
        <begin position="107"/>
        <end position="140"/>
    </location>
</feature>
<dbReference type="InterPro" id="IPR004027">
    <property type="entry name" value="SEC_C_motif"/>
</dbReference>
<feature type="region of interest" description="Disordered" evidence="2">
    <location>
        <begin position="232"/>
        <end position="266"/>
    </location>
</feature>
<evidence type="ECO:0000256" key="2">
    <source>
        <dbReference type="SAM" id="MobiDB-lite"/>
    </source>
</evidence>
<dbReference type="InterPro" id="IPR011990">
    <property type="entry name" value="TPR-like_helical_dom_sf"/>
</dbReference>
<dbReference type="AlphaFoldDB" id="A0A6N3E021"/>
<dbReference type="SUPFAM" id="SSF48452">
    <property type="entry name" value="TPR-like"/>
    <property type="match status" value="1"/>
</dbReference>
<dbReference type="Gene3D" id="3.10.450.50">
    <property type="match status" value="1"/>
</dbReference>
<accession>A0A6N3E021</accession>
<dbReference type="InterPro" id="IPR019734">
    <property type="entry name" value="TPR_rpt"/>
</dbReference>
<dbReference type="PANTHER" id="PTHR33747">
    <property type="entry name" value="UPF0225 PROTEIN SCO1677"/>
    <property type="match status" value="1"/>
</dbReference>
<reference evidence="3" key="1">
    <citation type="submission" date="2019-11" db="EMBL/GenBank/DDBJ databases">
        <authorList>
            <person name="Feng L."/>
        </authorList>
    </citation>
    <scope>NUCLEOTIDE SEQUENCE</scope>
    <source>
        <strain evidence="3">ElimosumLFYP34</strain>
    </source>
</reference>
<protein>
    <submittedName>
        <fullName evidence="3">Uncharacterized protein</fullName>
    </submittedName>
</protein>
<dbReference type="EMBL" id="CACRTR010000009">
    <property type="protein sequence ID" value="VYU33455.1"/>
    <property type="molecule type" value="Genomic_DNA"/>
</dbReference>
<proteinExistence type="predicted"/>
<dbReference type="PANTHER" id="PTHR33747:SF9">
    <property type="entry name" value="METAL-BINDING PROTEIN"/>
    <property type="match status" value="1"/>
</dbReference>
<dbReference type="Pfam" id="PF02810">
    <property type="entry name" value="SEC-C"/>
    <property type="match status" value="1"/>
</dbReference>
<dbReference type="PROSITE" id="PS50005">
    <property type="entry name" value="TPR"/>
    <property type="match status" value="1"/>
</dbReference>
<gene>
    <name evidence="3" type="ORF">ELLFYP34_03277</name>
</gene>
<organism evidence="3">
    <name type="scientific">Eubacterium limosum</name>
    <dbReference type="NCBI Taxonomy" id="1736"/>
    <lineage>
        <taxon>Bacteria</taxon>
        <taxon>Bacillati</taxon>
        <taxon>Bacillota</taxon>
        <taxon>Clostridia</taxon>
        <taxon>Eubacteriales</taxon>
        <taxon>Eubacteriaceae</taxon>
        <taxon>Eubacterium</taxon>
    </lineage>
</organism>
<evidence type="ECO:0000313" key="3">
    <source>
        <dbReference type="EMBL" id="VYU33455.1"/>
    </source>
</evidence>
<keyword evidence="1" id="KW-0802">TPR repeat</keyword>
<name>A0A6N3E021_EUBLI</name>
<dbReference type="SUPFAM" id="SSF103642">
    <property type="entry name" value="Sec-C motif"/>
    <property type="match status" value="1"/>
</dbReference>